<keyword evidence="2" id="KW-0812">Transmembrane</keyword>
<dbReference type="PANTHER" id="PTHR33741">
    <property type="entry name" value="TRANSMEMBRANE PROTEIN DDB_G0269096-RELATED"/>
    <property type="match status" value="1"/>
</dbReference>
<protein>
    <submittedName>
        <fullName evidence="4">CBS domain-containing membrane protein</fullName>
    </submittedName>
</protein>
<keyword evidence="1" id="KW-0129">CBS domain</keyword>
<keyword evidence="5" id="KW-1185">Reference proteome</keyword>
<feature type="domain" description="CBS" evidence="3">
    <location>
        <begin position="299"/>
        <end position="356"/>
    </location>
</feature>
<gene>
    <name evidence="4" type="ORF">DFR52_106276</name>
</gene>
<dbReference type="AlphaFoldDB" id="A0A317PGG6"/>
<dbReference type="EMBL" id="QGTR01000006">
    <property type="protein sequence ID" value="PWV97751.1"/>
    <property type="molecule type" value="Genomic_DNA"/>
</dbReference>
<feature type="transmembrane region" description="Helical" evidence="2">
    <location>
        <begin position="106"/>
        <end position="124"/>
    </location>
</feature>
<evidence type="ECO:0000256" key="1">
    <source>
        <dbReference type="PROSITE-ProRule" id="PRU00703"/>
    </source>
</evidence>
<evidence type="ECO:0000256" key="2">
    <source>
        <dbReference type="SAM" id="Phobius"/>
    </source>
</evidence>
<dbReference type="InterPro" id="IPR058581">
    <property type="entry name" value="TM_HPP"/>
</dbReference>
<dbReference type="InterPro" id="IPR046342">
    <property type="entry name" value="CBS_dom_sf"/>
</dbReference>
<comment type="caution">
    <text evidence="4">The sequence shown here is derived from an EMBL/GenBank/DDBJ whole genome shotgun (WGS) entry which is preliminary data.</text>
</comment>
<dbReference type="PANTHER" id="PTHR33741:SF5">
    <property type="entry name" value="TRANSMEMBRANE PROTEIN DDB_G0269096-RELATED"/>
    <property type="match status" value="1"/>
</dbReference>
<keyword evidence="2" id="KW-1133">Transmembrane helix</keyword>
<dbReference type="Pfam" id="PF00571">
    <property type="entry name" value="CBS"/>
    <property type="match status" value="2"/>
</dbReference>
<dbReference type="Proteomes" id="UP000246352">
    <property type="component" value="Unassembled WGS sequence"/>
</dbReference>
<organism evidence="4 5">
    <name type="scientific">Hoeflea marina</name>
    <dbReference type="NCBI Taxonomy" id="274592"/>
    <lineage>
        <taxon>Bacteria</taxon>
        <taxon>Pseudomonadati</taxon>
        <taxon>Pseudomonadota</taxon>
        <taxon>Alphaproteobacteria</taxon>
        <taxon>Hyphomicrobiales</taxon>
        <taxon>Rhizobiaceae</taxon>
        <taxon>Hoeflea</taxon>
    </lineage>
</organism>
<dbReference type="InterPro" id="IPR000644">
    <property type="entry name" value="CBS_dom"/>
</dbReference>
<sequence>MNFGPAWIGHRRFAGRIGTICLVLLKFEAHKHEIVQFRARRYPMSDNRPAAAQDLGGRIRSFLFAPVLPGATLGQRLIGCLGALAGICVTGFASALLYAHHPQLPLIVAPIGASAVLLFAVPASPLAQPWPIIGGNTISAIVGVGVGYYVEQPMIAIGLAVGLAILAMSLTLSLHPPGGAAALTAVLGGTAMQHSGLWFPFVPVAINSILLVGTGIVFHRFSGKSYPHRPAAAVVNAHSTADPPPALRAGFNSADIDAAIAGLNETLDISRADIGTLLREVELQALLRQRGEVSCADIMSRNIVAVTTADRPEEARRLLLAHDIRTLPVLDAEGRLAGIVGLRELAALPTSGALPVAAAATARPLDPAIGLLPRLTDGVSHAVVVVGDDRRVIGIISQTDLLATLARPGAVSAPGLSG</sequence>
<feature type="transmembrane region" description="Helical" evidence="2">
    <location>
        <begin position="157"/>
        <end position="177"/>
    </location>
</feature>
<dbReference type="InterPro" id="IPR007065">
    <property type="entry name" value="HPP"/>
</dbReference>
<accession>A0A317PGG6</accession>
<dbReference type="Gene3D" id="3.10.580.10">
    <property type="entry name" value="CBS-domain"/>
    <property type="match status" value="1"/>
</dbReference>
<name>A0A317PGG6_9HYPH</name>
<feature type="transmembrane region" description="Helical" evidence="2">
    <location>
        <begin position="76"/>
        <end position="99"/>
    </location>
</feature>
<dbReference type="SMART" id="SM00116">
    <property type="entry name" value="CBS"/>
    <property type="match status" value="2"/>
</dbReference>
<reference evidence="4 5" key="1">
    <citation type="submission" date="2018-05" db="EMBL/GenBank/DDBJ databases">
        <title>Genomic Encyclopedia of Type Strains, Phase IV (KMG-IV): sequencing the most valuable type-strain genomes for metagenomic binning, comparative biology and taxonomic classification.</title>
        <authorList>
            <person name="Goeker M."/>
        </authorList>
    </citation>
    <scope>NUCLEOTIDE SEQUENCE [LARGE SCALE GENOMIC DNA]</scope>
    <source>
        <strain evidence="4 5">DSM 16791</strain>
    </source>
</reference>
<proteinExistence type="predicted"/>
<evidence type="ECO:0000313" key="4">
    <source>
        <dbReference type="EMBL" id="PWV97751.1"/>
    </source>
</evidence>
<feature type="transmembrane region" description="Helical" evidence="2">
    <location>
        <begin position="130"/>
        <end position="150"/>
    </location>
</feature>
<evidence type="ECO:0000313" key="5">
    <source>
        <dbReference type="Proteomes" id="UP000246352"/>
    </source>
</evidence>
<dbReference type="SUPFAM" id="SSF54631">
    <property type="entry name" value="CBS-domain pair"/>
    <property type="match status" value="1"/>
</dbReference>
<evidence type="ECO:0000259" key="3">
    <source>
        <dbReference type="PROSITE" id="PS51371"/>
    </source>
</evidence>
<dbReference type="PROSITE" id="PS51371">
    <property type="entry name" value="CBS"/>
    <property type="match status" value="1"/>
</dbReference>
<keyword evidence="2" id="KW-0472">Membrane</keyword>
<dbReference type="Pfam" id="PF04982">
    <property type="entry name" value="TM_HPP"/>
    <property type="match status" value="1"/>
</dbReference>
<feature type="transmembrane region" description="Helical" evidence="2">
    <location>
        <begin position="197"/>
        <end position="219"/>
    </location>
</feature>